<dbReference type="Proteomes" id="UP000241071">
    <property type="component" value="Segment"/>
</dbReference>
<protein>
    <submittedName>
        <fullName evidence="1">Uncharacterized protein</fullName>
    </submittedName>
</protein>
<evidence type="ECO:0000313" key="1">
    <source>
        <dbReference type="EMBL" id="AGF85195.1"/>
    </source>
</evidence>
<dbReference type="EMBL" id="KC008572">
    <property type="protein sequence ID" value="AGF85195.1"/>
    <property type="molecule type" value="Genomic_DNA"/>
</dbReference>
<reference evidence="1 2" key="1">
    <citation type="submission" date="2012-10" db="EMBL/GenBank/DDBJ databases">
        <title>Complete genome sequence of Moumouvirus goulette.</title>
        <authorList>
            <person name="Fournous G."/>
            <person name="Bougalmi M."/>
            <person name="Colson P."/>
        </authorList>
    </citation>
    <scope>NUCLEOTIDE SEQUENCE [LARGE SCALE GENOMIC DNA]</scope>
</reference>
<name>M1NMC8_9VIRU</name>
<sequence length="145" mass="17149">MNISSDNVSLFKDDKMDICTHENNLDRTKEFIKYFSFINKFGIIHTNKYYVKCNLALLTFHNKLTLSKYIFNVPEDFEKIQALGINYINYYPNIYHQYNVSRNNKLIILFGTTIINNITYNIVSNIVVSFKNNLPKIIDHCLFIM</sequence>
<proteinExistence type="predicted"/>
<keyword evidence="2" id="KW-1185">Reference proteome</keyword>
<evidence type="ECO:0000313" key="2">
    <source>
        <dbReference type="Proteomes" id="UP000241071"/>
    </source>
</evidence>
<accession>M1NMC8</accession>
<organism evidence="1 2">
    <name type="scientific">Moumouvirus goulette</name>
    <dbReference type="NCBI Taxonomy" id="1247379"/>
    <lineage>
        <taxon>Viruses</taxon>
        <taxon>Varidnaviria</taxon>
        <taxon>Bamfordvirae</taxon>
        <taxon>Nucleocytoviricota</taxon>
        <taxon>Megaviricetes</taxon>
        <taxon>Imitervirales</taxon>
        <taxon>Mimiviridae</taxon>
        <taxon>Megamimivirinae</taxon>
        <taxon>Moumouvirus</taxon>
        <taxon>Moumouvirus goulettemassiliense</taxon>
    </lineage>
</organism>
<gene>
    <name evidence="1" type="ORF">glt_00386</name>
</gene>